<proteinExistence type="predicted"/>
<keyword evidence="2" id="KW-1185">Reference proteome</keyword>
<dbReference type="CDD" id="cd03801">
    <property type="entry name" value="GT4_PimA-like"/>
    <property type="match status" value="1"/>
</dbReference>
<reference evidence="1" key="1">
    <citation type="submission" date="2022-05" db="EMBL/GenBank/DDBJ databases">
        <authorList>
            <person name="Jo J.-H."/>
            <person name="Im W.-T."/>
        </authorList>
    </citation>
    <scope>NUCLEOTIDE SEQUENCE</scope>
    <source>
        <strain evidence="1">SE220</strain>
    </source>
</reference>
<evidence type="ECO:0000313" key="1">
    <source>
        <dbReference type="EMBL" id="MCL6730149.1"/>
    </source>
</evidence>
<dbReference type="Pfam" id="PF13692">
    <property type="entry name" value="Glyco_trans_1_4"/>
    <property type="match status" value="1"/>
</dbReference>
<dbReference type="SUPFAM" id="SSF53756">
    <property type="entry name" value="UDP-Glycosyltransferase/glycogen phosphorylase"/>
    <property type="match status" value="1"/>
</dbReference>
<dbReference type="PANTHER" id="PTHR12526:SF636">
    <property type="entry name" value="BLL3647 PROTEIN"/>
    <property type="match status" value="1"/>
</dbReference>
<sequence>MGSLRPQVRLSGYRASMRILALTRYGPRAASTRQRFLQYRPAFSEAGIELDIAPFLGDRHVASLSGSPRPSLAYYAEAYLHRAASLIDARRYDVVWIHCELFPYLPGWVEALGTRIAAIPAVFDYDDAIFHMYEGRSSAAARALLSRKLEPLLRRVAAATCGNEYLREYASRFCPNSLVVPTVVDTDQYRPASRSSGVPVIGWIGSPSSWVNVRPILPILQEVCATGAASFRAVGAGLEAEADRFPGMELVQWTEAQEVKEVQSFDVGIMPLLDEPFQRGKSGYKLIQYMACGLPAVVSPVGVNREIVDNNETGFLAADPESWRRALSSLAKDAKPRRRMGAKGRAKVEQTYSLRTQAPRLVELFREIAHH</sequence>
<dbReference type="EMBL" id="JAMGBE010000003">
    <property type="protein sequence ID" value="MCL6730149.1"/>
    <property type="molecule type" value="Genomic_DNA"/>
</dbReference>
<name>A0ABT0S2Q1_9SPHN</name>
<organism evidence="1 2">
    <name type="scientific">Sphingomonas hankyongi</name>
    <dbReference type="NCBI Taxonomy" id="2908209"/>
    <lineage>
        <taxon>Bacteria</taxon>
        <taxon>Pseudomonadati</taxon>
        <taxon>Pseudomonadota</taxon>
        <taxon>Alphaproteobacteria</taxon>
        <taxon>Sphingomonadales</taxon>
        <taxon>Sphingomonadaceae</taxon>
        <taxon>Sphingomonas</taxon>
    </lineage>
</organism>
<accession>A0ABT0S2Q1</accession>
<comment type="caution">
    <text evidence="1">The sequence shown here is derived from an EMBL/GenBank/DDBJ whole genome shotgun (WGS) entry which is preliminary data.</text>
</comment>
<dbReference type="Gene3D" id="3.40.50.2000">
    <property type="entry name" value="Glycogen Phosphorylase B"/>
    <property type="match status" value="2"/>
</dbReference>
<gene>
    <name evidence="1" type="ORF">LZ538_08805</name>
</gene>
<protein>
    <submittedName>
        <fullName evidence="1">Glycosyltransferase family 4 protein</fullName>
    </submittedName>
</protein>
<dbReference type="Proteomes" id="UP001165342">
    <property type="component" value="Unassembled WGS sequence"/>
</dbReference>
<evidence type="ECO:0000313" key="2">
    <source>
        <dbReference type="Proteomes" id="UP001165342"/>
    </source>
</evidence>
<dbReference type="RefSeq" id="WP_249831651.1">
    <property type="nucleotide sequence ID" value="NZ_JAMGBE010000003.1"/>
</dbReference>
<dbReference type="PANTHER" id="PTHR12526">
    <property type="entry name" value="GLYCOSYLTRANSFERASE"/>
    <property type="match status" value="1"/>
</dbReference>